<keyword evidence="6 7" id="KW-0472">Membrane</keyword>
<evidence type="ECO:0000256" key="5">
    <source>
        <dbReference type="ARBA" id="ARBA00022989"/>
    </source>
</evidence>
<dbReference type="SUPFAM" id="SSF161098">
    <property type="entry name" value="MetI-like"/>
    <property type="match status" value="1"/>
</dbReference>
<organism evidence="10">
    <name type="scientific">freshwater metagenome</name>
    <dbReference type="NCBI Taxonomy" id="449393"/>
    <lineage>
        <taxon>unclassified sequences</taxon>
        <taxon>metagenomes</taxon>
        <taxon>ecological metagenomes</taxon>
    </lineage>
</organism>
<accession>A0A6J6UUY1</accession>
<evidence type="ECO:0000256" key="4">
    <source>
        <dbReference type="ARBA" id="ARBA00022692"/>
    </source>
</evidence>
<dbReference type="PANTHER" id="PTHR30151">
    <property type="entry name" value="ALKANE SULFONATE ABC TRANSPORTER-RELATED, MEMBRANE SUBUNIT"/>
    <property type="match status" value="1"/>
</dbReference>
<evidence type="ECO:0000313" key="11">
    <source>
        <dbReference type="EMBL" id="CAB4887428.1"/>
    </source>
</evidence>
<dbReference type="CDD" id="cd06261">
    <property type="entry name" value="TM_PBP2"/>
    <property type="match status" value="1"/>
</dbReference>
<evidence type="ECO:0000256" key="2">
    <source>
        <dbReference type="ARBA" id="ARBA00022448"/>
    </source>
</evidence>
<feature type="domain" description="ABC transmembrane type-1" evidence="8">
    <location>
        <begin position="89"/>
        <end position="269"/>
    </location>
</feature>
<dbReference type="PANTHER" id="PTHR30151:SF20">
    <property type="entry name" value="ABC TRANSPORTER PERMEASE PROTEIN HI_0355-RELATED"/>
    <property type="match status" value="1"/>
</dbReference>
<keyword evidence="5 7" id="KW-1133">Transmembrane helix</keyword>
<feature type="transmembrane region" description="Helical" evidence="7">
    <location>
        <begin position="93"/>
        <end position="115"/>
    </location>
</feature>
<keyword evidence="4 7" id="KW-0812">Transmembrane</keyword>
<reference evidence="10" key="1">
    <citation type="submission" date="2020-05" db="EMBL/GenBank/DDBJ databases">
        <authorList>
            <person name="Chiriac C."/>
            <person name="Salcher M."/>
            <person name="Ghai R."/>
            <person name="Kavagutti S V."/>
        </authorList>
    </citation>
    <scope>NUCLEOTIDE SEQUENCE</scope>
</reference>
<dbReference type="GO" id="GO:0055085">
    <property type="term" value="P:transmembrane transport"/>
    <property type="evidence" value="ECO:0007669"/>
    <property type="project" value="InterPro"/>
</dbReference>
<dbReference type="EMBL" id="CAFBQF010000002">
    <property type="protein sequence ID" value="CAB5044150.1"/>
    <property type="molecule type" value="Genomic_DNA"/>
</dbReference>
<dbReference type="Pfam" id="PF00528">
    <property type="entry name" value="BPD_transp_1"/>
    <property type="match status" value="1"/>
</dbReference>
<evidence type="ECO:0000256" key="6">
    <source>
        <dbReference type="ARBA" id="ARBA00023136"/>
    </source>
</evidence>
<dbReference type="GO" id="GO:0005886">
    <property type="term" value="C:plasma membrane"/>
    <property type="evidence" value="ECO:0007669"/>
    <property type="project" value="UniProtKB-SubCell"/>
</dbReference>
<name>A0A6J6UUY1_9ZZZZ</name>
<gene>
    <name evidence="9" type="ORF">UFOPK2593_00006</name>
    <name evidence="10" type="ORF">UFOPK2894_00049</name>
    <name evidence="11" type="ORF">UFOPK3492_00032</name>
    <name evidence="12" type="ORF">UFOPK4234_00074</name>
    <name evidence="13" type="ORF">UFOPK4295_00074</name>
</gene>
<evidence type="ECO:0000313" key="9">
    <source>
        <dbReference type="EMBL" id="CAB4690381.1"/>
    </source>
</evidence>
<evidence type="ECO:0000256" key="7">
    <source>
        <dbReference type="SAM" id="Phobius"/>
    </source>
</evidence>
<evidence type="ECO:0000259" key="8">
    <source>
        <dbReference type="PROSITE" id="PS50928"/>
    </source>
</evidence>
<feature type="transmembrane region" description="Helical" evidence="7">
    <location>
        <begin position="127"/>
        <end position="149"/>
    </location>
</feature>
<dbReference type="Gene3D" id="1.10.3720.10">
    <property type="entry name" value="MetI-like"/>
    <property type="match status" value="1"/>
</dbReference>
<feature type="transmembrane region" description="Helical" evidence="7">
    <location>
        <begin position="40"/>
        <end position="61"/>
    </location>
</feature>
<dbReference type="AlphaFoldDB" id="A0A6J6UUY1"/>
<dbReference type="PROSITE" id="PS50928">
    <property type="entry name" value="ABC_TM1"/>
    <property type="match status" value="1"/>
</dbReference>
<dbReference type="EMBL" id="CAEZXW010000001">
    <property type="protein sequence ID" value="CAB4690381.1"/>
    <property type="molecule type" value="Genomic_DNA"/>
</dbReference>
<evidence type="ECO:0000256" key="3">
    <source>
        <dbReference type="ARBA" id="ARBA00022475"/>
    </source>
</evidence>
<feature type="transmembrane region" description="Helical" evidence="7">
    <location>
        <begin position="155"/>
        <end position="178"/>
    </location>
</feature>
<keyword evidence="2" id="KW-0813">Transport</keyword>
<sequence>MSNEMNTTNKSEILKFNSLPKDEIRQISLGHRIWGKTQGFIYPFLTLFMLLVVTETIVRVFHIRNFILPAPTKIFETLFQSWPYLWTNAKPTLFVVIVGFTMSLCTAVPIGILIASSKVMEKFVYPLLVTAQTIPKIALAPMLIIWFGFSMTPKLVITVLISFFPMVINTVAGLKGVPQEMLDLARSSRASKLTTFRKIRWPFALPSVFAGLKIAITMAVIGAIVGEYIGADKGLGFVLIAAAGRLEMDLVFAAVVILVAIGMSSFYTLTFIERISIPWHESIRKENRGH</sequence>
<evidence type="ECO:0000313" key="13">
    <source>
        <dbReference type="EMBL" id="CAB5044150.1"/>
    </source>
</evidence>
<evidence type="ECO:0000256" key="1">
    <source>
        <dbReference type="ARBA" id="ARBA00004651"/>
    </source>
</evidence>
<evidence type="ECO:0000313" key="12">
    <source>
        <dbReference type="EMBL" id="CAB5033528.1"/>
    </source>
</evidence>
<feature type="transmembrane region" description="Helical" evidence="7">
    <location>
        <begin position="250"/>
        <end position="272"/>
    </location>
</feature>
<dbReference type="EMBL" id="CAFBQA010000002">
    <property type="protein sequence ID" value="CAB5033528.1"/>
    <property type="molecule type" value="Genomic_DNA"/>
</dbReference>
<dbReference type="InterPro" id="IPR035906">
    <property type="entry name" value="MetI-like_sf"/>
</dbReference>
<keyword evidence="3" id="KW-1003">Cell membrane</keyword>
<dbReference type="EMBL" id="CAFBMD010000001">
    <property type="protein sequence ID" value="CAB4887428.1"/>
    <property type="molecule type" value="Genomic_DNA"/>
</dbReference>
<protein>
    <submittedName>
        <fullName evidence="10">Unannotated protein</fullName>
    </submittedName>
</protein>
<proteinExistence type="predicted"/>
<evidence type="ECO:0000313" key="10">
    <source>
        <dbReference type="EMBL" id="CAB4763711.1"/>
    </source>
</evidence>
<dbReference type="EMBL" id="CAEZZQ010000002">
    <property type="protein sequence ID" value="CAB4763711.1"/>
    <property type="molecule type" value="Genomic_DNA"/>
</dbReference>
<comment type="subcellular location">
    <subcellularLocation>
        <location evidence="1">Cell membrane</location>
        <topology evidence="1">Multi-pass membrane protein</topology>
    </subcellularLocation>
</comment>
<feature type="transmembrane region" description="Helical" evidence="7">
    <location>
        <begin position="199"/>
        <end position="230"/>
    </location>
</feature>
<dbReference type="InterPro" id="IPR000515">
    <property type="entry name" value="MetI-like"/>
</dbReference>